<comment type="caution">
    <text evidence="1">The sequence shown here is derived from an EMBL/GenBank/DDBJ whole genome shotgun (WGS) entry which is preliminary data.</text>
</comment>
<protein>
    <submittedName>
        <fullName evidence="1">Uncharacterized protein</fullName>
    </submittedName>
</protein>
<name>A0AAD4XSS9_9MAGN</name>
<dbReference type="Proteomes" id="UP001202328">
    <property type="component" value="Unassembled WGS sequence"/>
</dbReference>
<dbReference type="EMBL" id="JAJJMB010004025">
    <property type="protein sequence ID" value="KAI3944637.1"/>
    <property type="molecule type" value="Genomic_DNA"/>
</dbReference>
<reference evidence="1" key="1">
    <citation type="submission" date="2022-04" db="EMBL/GenBank/DDBJ databases">
        <title>A functionally conserved STORR gene fusion in Papaver species that diverged 16.8 million years ago.</title>
        <authorList>
            <person name="Catania T."/>
        </authorList>
    </citation>
    <scope>NUCLEOTIDE SEQUENCE</scope>
    <source>
        <strain evidence="1">S-188037</strain>
    </source>
</reference>
<gene>
    <name evidence="1" type="ORF">MKW98_021095</name>
</gene>
<proteinExistence type="predicted"/>
<accession>A0AAD4XSS9</accession>
<evidence type="ECO:0000313" key="1">
    <source>
        <dbReference type="EMBL" id="KAI3944637.1"/>
    </source>
</evidence>
<keyword evidence="2" id="KW-1185">Reference proteome</keyword>
<dbReference type="AlphaFoldDB" id="A0AAD4XSS9"/>
<organism evidence="1 2">
    <name type="scientific">Papaver atlanticum</name>
    <dbReference type="NCBI Taxonomy" id="357466"/>
    <lineage>
        <taxon>Eukaryota</taxon>
        <taxon>Viridiplantae</taxon>
        <taxon>Streptophyta</taxon>
        <taxon>Embryophyta</taxon>
        <taxon>Tracheophyta</taxon>
        <taxon>Spermatophyta</taxon>
        <taxon>Magnoliopsida</taxon>
        <taxon>Ranunculales</taxon>
        <taxon>Papaveraceae</taxon>
        <taxon>Papaveroideae</taxon>
        <taxon>Papaver</taxon>
    </lineage>
</organism>
<evidence type="ECO:0000313" key="2">
    <source>
        <dbReference type="Proteomes" id="UP001202328"/>
    </source>
</evidence>
<sequence>MSKATIIDTGEKRWSEKSITLPVCLDWKDFFFHTAGGTDQLILEIHDCDNEQIFAESLYSNDWKNNTLKEIVINGIRNSVHEDRAINLFTAFSENLVSLSPAEKRRYI</sequence>